<dbReference type="EMBL" id="MU071181">
    <property type="protein sequence ID" value="KAF5826208.1"/>
    <property type="molecule type" value="Genomic_DNA"/>
</dbReference>
<evidence type="ECO:0000313" key="2">
    <source>
        <dbReference type="Proteomes" id="UP000815325"/>
    </source>
</evidence>
<sequence length="110" mass="12239">MGLCCLRVCGQVGHYSLTVCGKVDLCLRKWAIASCPLPLLSERVYGHVNLCCLRVYGQVGPCLCKYGPLLFGKLRDRLQAPGSAFWQHRLLLKSDYMECAKCLCITLSLV</sequence>
<proteinExistence type="predicted"/>
<name>A0ABQ7FV45_DUNSA</name>
<evidence type="ECO:0000313" key="1">
    <source>
        <dbReference type="EMBL" id="KAF5826208.1"/>
    </source>
</evidence>
<organism evidence="1 2">
    <name type="scientific">Dunaliella salina</name>
    <name type="common">Green alga</name>
    <name type="synonym">Protococcus salinus</name>
    <dbReference type="NCBI Taxonomy" id="3046"/>
    <lineage>
        <taxon>Eukaryota</taxon>
        <taxon>Viridiplantae</taxon>
        <taxon>Chlorophyta</taxon>
        <taxon>core chlorophytes</taxon>
        <taxon>Chlorophyceae</taxon>
        <taxon>CS clade</taxon>
        <taxon>Chlamydomonadales</taxon>
        <taxon>Dunaliellaceae</taxon>
        <taxon>Dunaliella</taxon>
    </lineage>
</organism>
<gene>
    <name evidence="1" type="ORF">DUNSADRAFT_4140</name>
</gene>
<dbReference type="Proteomes" id="UP000815325">
    <property type="component" value="Unassembled WGS sequence"/>
</dbReference>
<evidence type="ECO:0008006" key="3">
    <source>
        <dbReference type="Google" id="ProtNLM"/>
    </source>
</evidence>
<protein>
    <recommendedName>
        <fullName evidence="3">Encoded protein</fullName>
    </recommendedName>
</protein>
<keyword evidence="2" id="KW-1185">Reference proteome</keyword>
<reference evidence="1" key="1">
    <citation type="submission" date="2017-08" db="EMBL/GenBank/DDBJ databases">
        <authorList>
            <person name="Polle J.E."/>
            <person name="Barry K."/>
            <person name="Cushman J."/>
            <person name="Schmutz J."/>
            <person name="Tran D."/>
            <person name="Hathwaick L.T."/>
            <person name="Yim W.C."/>
            <person name="Jenkins J."/>
            <person name="Mckie-Krisberg Z.M."/>
            <person name="Prochnik S."/>
            <person name="Lindquist E."/>
            <person name="Dockter R.B."/>
            <person name="Adam C."/>
            <person name="Molina H."/>
            <person name="Bunkerborg J."/>
            <person name="Jin E."/>
            <person name="Buchheim M."/>
            <person name="Magnuson J."/>
        </authorList>
    </citation>
    <scope>NUCLEOTIDE SEQUENCE</scope>
    <source>
        <strain evidence="1">CCAP 19/18</strain>
    </source>
</reference>
<comment type="caution">
    <text evidence="1">The sequence shown here is derived from an EMBL/GenBank/DDBJ whole genome shotgun (WGS) entry which is preliminary data.</text>
</comment>
<accession>A0ABQ7FV45</accession>